<proteinExistence type="predicted"/>
<keyword evidence="7" id="KW-0808">Transferase</keyword>
<protein>
    <submittedName>
        <fullName evidence="7">Receptor protein kinase-like protein</fullName>
    </submittedName>
</protein>
<dbReference type="InterPro" id="IPR052595">
    <property type="entry name" value="LRRC69/RLP"/>
</dbReference>
<dbReference type="PROSITE" id="PS51450">
    <property type="entry name" value="LRR"/>
    <property type="match status" value="4"/>
</dbReference>
<dbReference type="SUPFAM" id="SSF52058">
    <property type="entry name" value="L domain-like"/>
    <property type="match status" value="2"/>
</dbReference>
<dbReference type="Gene3D" id="3.80.10.10">
    <property type="entry name" value="Ribonuclease Inhibitor"/>
    <property type="match status" value="3"/>
</dbReference>
<keyword evidence="4" id="KW-0732">Signal</keyword>
<dbReference type="HOGENOM" id="CLU_240908_0_0_6"/>
<evidence type="ECO:0000259" key="6">
    <source>
        <dbReference type="Pfam" id="PF23619"/>
    </source>
</evidence>
<feature type="domain" description="VWA7 Ig-like" evidence="6">
    <location>
        <begin position="1415"/>
        <end position="1496"/>
    </location>
</feature>
<evidence type="ECO:0000256" key="3">
    <source>
        <dbReference type="SAM" id="MobiDB-lite"/>
    </source>
</evidence>
<dbReference type="SMART" id="SM00369">
    <property type="entry name" value="LRR_TYP"/>
    <property type="match status" value="5"/>
</dbReference>
<evidence type="ECO:0000256" key="1">
    <source>
        <dbReference type="ARBA" id="ARBA00022614"/>
    </source>
</evidence>
<dbReference type="PANTHER" id="PTHR48057">
    <property type="entry name" value="LEUCINE-RICH REPEAT SERINE/THREONINE-PROTEIN KINASE 1"/>
    <property type="match status" value="1"/>
</dbReference>
<dbReference type="InterPro" id="IPR057615">
    <property type="entry name" value="Ig_VWA7"/>
</dbReference>
<feature type="chain" id="PRO_5001852716" evidence="4">
    <location>
        <begin position="34"/>
        <end position="2038"/>
    </location>
</feature>
<dbReference type="Pfam" id="PF12799">
    <property type="entry name" value="LRR_4"/>
    <property type="match status" value="1"/>
</dbReference>
<dbReference type="Gene3D" id="2.60.40.10">
    <property type="entry name" value="Immunoglobulins"/>
    <property type="match status" value="1"/>
</dbReference>
<dbReference type="SMART" id="SM00365">
    <property type="entry name" value="LRR_SD22"/>
    <property type="match status" value="5"/>
</dbReference>
<organism evidence="7 8">
    <name type="scientific">Thioploca ingrica</name>
    <dbReference type="NCBI Taxonomy" id="40754"/>
    <lineage>
        <taxon>Bacteria</taxon>
        <taxon>Pseudomonadati</taxon>
        <taxon>Pseudomonadota</taxon>
        <taxon>Gammaproteobacteria</taxon>
        <taxon>Thiotrichales</taxon>
        <taxon>Thiotrichaceae</taxon>
        <taxon>Thioploca</taxon>
    </lineage>
</organism>
<gene>
    <name evidence="7" type="ORF">THII_3131</name>
</gene>
<reference evidence="7 8" key="1">
    <citation type="journal article" date="2014" name="ISME J.">
        <title>Ecophysiology of Thioploca ingrica as revealed by the complete genome sequence supplemented with proteomic evidence.</title>
        <authorList>
            <person name="Kojima H."/>
            <person name="Ogura Y."/>
            <person name="Yamamoto N."/>
            <person name="Togashi T."/>
            <person name="Mori H."/>
            <person name="Watanabe T."/>
            <person name="Nemoto F."/>
            <person name="Kurokawa K."/>
            <person name="Hayashi T."/>
            <person name="Fukui M."/>
        </authorList>
    </citation>
    <scope>NUCLEOTIDE SEQUENCE [LARGE SCALE GENOMIC DNA]</scope>
</reference>
<keyword evidence="2" id="KW-0677">Repeat</keyword>
<dbReference type="InterPro" id="IPR032675">
    <property type="entry name" value="LRR_dom_sf"/>
</dbReference>
<evidence type="ECO:0000313" key="7">
    <source>
        <dbReference type="EMBL" id="BAP57428.1"/>
    </source>
</evidence>
<feature type="region of interest" description="Disordered" evidence="3">
    <location>
        <begin position="1619"/>
        <end position="1639"/>
    </location>
</feature>
<dbReference type="Pfam" id="PF08263">
    <property type="entry name" value="LRRNT_2"/>
    <property type="match status" value="1"/>
</dbReference>
<evidence type="ECO:0000256" key="4">
    <source>
        <dbReference type="SAM" id="SignalP"/>
    </source>
</evidence>
<name>A0A090AGN9_9GAMM</name>
<dbReference type="PANTHER" id="PTHR48057:SF7">
    <property type="entry name" value="LEUCINE-RICH REPEAT SERINE_THREONINE-PROTEIN KINASE 1"/>
    <property type="match status" value="1"/>
</dbReference>
<keyword evidence="8" id="KW-1185">Reference proteome</keyword>
<dbReference type="InterPro" id="IPR003591">
    <property type="entry name" value="Leu-rich_rpt_typical-subtyp"/>
</dbReference>
<dbReference type="Proteomes" id="UP000031623">
    <property type="component" value="Chromosome"/>
</dbReference>
<dbReference type="InterPro" id="IPR025875">
    <property type="entry name" value="Leu-rich_rpt_4"/>
</dbReference>
<dbReference type="EMBL" id="AP014633">
    <property type="protein sequence ID" value="BAP57428.1"/>
    <property type="molecule type" value="Genomic_DNA"/>
</dbReference>
<dbReference type="Pfam" id="PF00560">
    <property type="entry name" value="LRR_1"/>
    <property type="match status" value="1"/>
</dbReference>
<dbReference type="InterPro" id="IPR013783">
    <property type="entry name" value="Ig-like_fold"/>
</dbReference>
<keyword evidence="7" id="KW-0418">Kinase</keyword>
<evidence type="ECO:0000259" key="5">
    <source>
        <dbReference type="Pfam" id="PF08263"/>
    </source>
</evidence>
<dbReference type="OrthoDB" id="5664384at2"/>
<dbReference type="KEGG" id="tig:THII_3131"/>
<feature type="signal peptide" evidence="4">
    <location>
        <begin position="1"/>
        <end position="33"/>
    </location>
</feature>
<dbReference type="InterPro" id="IPR013210">
    <property type="entry name" value="LRR_N_plant-typ"/>
</dbReference>
<accession>A0A090AGN9</accession>
<sequence>MKNLRQDKFVQRINCLQLLPLIGILTWSSWAQAATDCATVTEISPTECGALVALYKSTTGPNWYDNQTNNWNVTNTPCSWTGVTCDGISPPPQHVIGITRREKRLVGTLPDLSALTSLQTLDLVGYDGWCWDCKNQLGGTLPNLSALTSLKSLDLSYNLFTGNIDPLSLPTSLTSLYLEGNQLEGIISSLPGSPSLTNLTSLYLQNNQLKGAIPDFSSFASLEYLDLSYNYYLTGPLSASLFPINSKLKSLTLYSTGLNQPLPDLSTLTQLTSLNLSSTRLTGPVKAEFFPAISLTSLDLSSNYSLNQPLPDLSTLTKLTTLNLAYSSLTGPINPALFPLSLNSLYLSSTQLSGQIPNFSNLVNLTNLDLSYNYQLTGPIDGSLFPIPTGLQTGLQTLSLYGTPLNQTLPDLSILDNLANLGLSSTQLTGPIDPSYLPTNLGSLSLDNNQLNSSLPDLSGLKSLGYLNISNNQLSDAINGSYLPPNLVSLFLDNNQLTGPFPNLSGLTQLSELSISSNQLSDFINGSSLRPSLNRLSLYNNQLSGAFPNLGGVTNLGYLDISNNQLSGPIEASSLPPNLGEFSLSNNQFNGVIPNLPSGLWRLNLSWNHFTGAIPNLPAGIGALYLNNNQLSGEIPDSLTNLTGLCSQSPDIPCWEYSDLGYNHLKVPASTQVTAFLEAPGNKDPDWASTQTVFLLTCPNGGSLGIQSAGYDPDTGEFDFGTKIVNSTASLNINIVARDCGTLQVDSIGFLGTDASEFHYNADSKSCSTGDRYSACQFTVAFTPLTLGTKEATLKFILTDPSINKELIIQAKAIRAGNAKIDVVPNSYDFGEVNIGESSAIQEFKLENTGNIDLKWDFIGLTEDRANYFFYPWNCAYKNVLYPAKACDFGAQFIPVIEGEKKASILISSSDTPSKKVTLRGTAKTPEECLNENITIESKRNGNWDNASTWSGDAIPTPADNVRIKRGHTITALPYTAVKALCIENGGGLKSSDNKGTYLILHAENYLQNKGSIKGQDGVSETGYSCTGDYWSVIGKPECAQPGASVILSVGDGSKNLFRNEGVITAGNGGKGKQYGAYGGGVSVYGGSFINTATLKGSGGIIIAGKGGDITDSQPGRAGKGGDLSLMAENYLHHHGEVQIAAGGGGNCNAASGQVGGNGGNLRLAAPLLVKLGGGDFSTGQGGINCSQNGLPGNVFIEPSVISLAGASTKIEGGNVTIFGGKDWVLDLSNVGATVIKATGNITLAVGEGGIINLKNNRGFILEAGGRVNLFSDNILLDDGVGLSDLIKAASINEGPSKILYDVSLIGSGKHTGEPGTTLPISLTLVNGGPETDTYTLQLVDPKGWVSGQITSPLEVKALDTHELSLEVALPNEPGEINTITITAISQTDATVKAVAEIQVAVAQATIHAVTLTTETNQWFGEPGSTLSIPLTLTNKGNEIDTYTLKTSNSANWALELLPASVPLDKSASANLNLNMTLPAEPGAKSVITITATSQADPSVIEEMLLTVGTTSHDFSLTTTSPQVSGEPGAILPIELELTNNGSNADTYELKVTDNPANLTVNGLPTTPLPVEISETKKVVLEIILPTEPGATNTLAVTATSQNDPNVTKVLPMTITVAGKNTDNNSQPIEITPTPPPVTVPIVNQEISTPAVAKADEPAVPPPPVVPSPEVTQTTVISDISGLTSCPPTGEIDYLCRNHGHTLTNAALGTDAKVAGGQLAGVIENKGIVSQVTIQPDTLLKGGRLTGYIVNEGTLADFTFVGAQVSGGTLAGIVTNDSRVGGTLINVHLAANTHITGGNLQGEITGEAAAPALLEELTVKANSHLSQVKIGKNVQFEDQVTFGDGVQFVNPAEDPRQVDLTATDSKHMTISQNTEIITTCNTELPQLGVIATNSQGKTVVTSAQIAGGAAATSGTFQRELTVSLSKPVDIRATLCVDPKQVGQLVGFIAYAAYTAADSPNRKSALYRLDANNQVLPWDGNFASLLAFKEDILEPTQTVEIYQGKLVAPPGVIEIHFGYRLEDGTVTVSDKTIQITITN</sequence>
<evidence type="ECO:0000256" key="2">
    <source>
        <dbReference type="ARBA" id="ARBA00022737"/>
    </source>
</evidence>
<dbReference type="NCBIfam" id="NF012200">
    <property type="entry name" value="choice_anch_D"/>
    <property type="match status" value="2"/>
</dbReference>
<feature type="domain" description="Leucine-rich repeat-containing N-terminal plant-type" evidence="5">
    <location>
        <begin position="47"/>
        <end position="86"/>
    </location>
</feature>
<dbReference type="GO" id="GO:0016301">
    <property type="term" value="F:kinase activity"/>
    <property type="evidence" value="ECO:0007669"/>
    <property type="project" value="UniProtKB-KW"/>
</dbReference>
<keyword evidence="1" id="KW-0433">Leucine-rich repeat</keyword>
<dbReference type="Pfam" id="PF23619">
    <property type="entry name" value="Ig_VWA7"/>
    <property type="match status" value="1"/>
</dbReference>
<dbReference type="InterPro" id="IPR001611">
    <property type="entry name" value="Leu-rich_rpt"/>
</dbReference>
<dbReference type="SMART" id="SM00364">
    <property type="entry name" value="LRR_BAC"/>
    <property type="match status" value="5"/>
</dbReference>
<keyword evidence="7" id="KW-0675">Receptor</keyword>
<dbReference type="STRING" id="40754.THII_3131"/>
<evidence type="ECO:0000313" key="8">
    <source>
        <dbReference type="Proteomes" id="UP000031623"/>
    </source>
</evidence>